<dbReference type="Pfam" id="PF00406">
    <property type="entry name" value="ADK"/>
    <property type="match status" value="1"/>
</dbReference>
<comment type="caution">
    <text evidence="5">Lacks conserved residue(s) required for the propagation of feature annotation.</text>
</comment>
<evidence type="ECO:0000256" key="4">
    <source>
        <dbReference type="ARBA" id="ARBA00022777"/>
    </source>
</evidence>
<dbReference type="PROSITE" id="PS00113">
    <property type="entry name" value="ADENYLATE_KINASE"/>
    <property type="match status" value="1"/>
</dbReference>
<comment type="pathway">
    <text evidence="5">Purine metabolism; AMP biosynthesis via salvage pathway; AMP from ADP: step 1/1.</text>
</comment>
<evidence type="ECO:0000256" key="3">
    <source>
        <dbReference type="ARBA" id="ARBA00022741"/>
    </source>
</evidence>
<dbReference type="NCBIfam" id="NF001380">
    <property type="entry name" value="PRK00279.1-2"/>
    <property type="match status" value="1"/>
</dbReference>
<evidence type="ECO:0000313" key="9">
    <source>
        <dbReference type="EMBL" id="MEM5948521.1"/>
    </source>
</evidence>
<feature type="binding site" evidence="5">
    <location>
        <begin position="131"/>
        <end position="132"/>
    </location>
    <ligand>
        <name>ATP</name>
        <dbReference type="ChEBI" id="CHEBI:30616"/>
    </ligand>
</feature>
<dbReference type="PRINTS" id="PR00094">
    <property type="entry name" value="ADENYLTKNASE"/>
</dbReference>
<comment type="domain">
    <text evidence="5">Consists of three domains, a large central CORE domain and two small peripheral domains, NMPbind and LID, which undergo movements during catalysis. The LID domain closes over the site of phosphoryl transfer upon ATP binding. Assembling and dissambling the active center during each catalytic cycle provides an effective means to prevent ATP hydrolysis.</text>
</comment>
<keyword evidence="3 5" id="KW-0547">Nucleotide-binding</keyword>
<feature type="binding site" evidence="5">
    <location>
        <position position="92"/>
    </location>
    <ligand>
        <name>AMP</name>
        <dbReference type="ChEBI" id="CHEBI:456215"/>
    </ligand>
</feature>
<feature type="binding site" evidence="5">
    <location>
        <begin position="85"/>
        <end position="88"/>
    </location>
    <ligand>
        <name>AMP</name>
        <dbReference type="ChEBI" id="CHEBI:456215"/>
    </ligand>
</feature>
<dbReference type="EMBL" id="JBCHKQ010000003">
    <property type="protein sequence ID" value="MEM5948521.1"/>
    <property type="molecule type" value="Genomic_DNA"/>
</dbReference>
<dbReference type="NCBIfam" id="TIGR01351">
    <property type="entry name" value="adk"/>
    <property type="match status" value="1"/>
</dbReference>
<reference evidence="9 10" key="1">
    <citation type="submission" date="2024-03" db="EMBL/GenBank/DDBJ databases">
        <title>Ignisphaera cupida sp. nov., a hyperthermophilic hydrolytic archaeon from a hot spring of Kamchatka, and proposal of Ignisphaeraceae fam. nov.</title>
        <authorList>
            <person name="Podosokorskaya O.A."/>
            <person name="Elcheninov A.G."/>
            <person name="Maltseva A.I."/>
            <person name="Zayulina K.S."/>
            <person name="Novikov A."/>
            <person name="Merkel A.Y."/>
        </authorList>
    </citation>
    <scope>NUCLEOTIDE SEQUENCE [LARGE SCALE GENOMIC DNA]</scope>
    <source>
        <strain evidence="9 10">38H-sp</strain>
    </source>
</reference>
<dbReference type="SUPFAM" id="SSF52540">
    <property type="entry name" value="P-loop containing nucleoside triphosphate hydrolases"/>
    <property type="match status" value="1"/>
</dbReference>
<dbReference type="HAMAP" id="MF_00235">
    <property type="entry name" value="Adenylate_kinase_Adk"/>
    <property type="match status" value="1"/>
</dbReference>
<organism evidence="9 10">
    <name type="scientific">Rarispira pelagica</name>
    <dbReference type="NCBI Taxonomy" id="3141764"/>
    <lineage>
        <taxon>Bacteria</taxon>
        <taxon>Pseudomonadati</taxon>
        <taxon>Spirochaetota</taxon>
        <taxon>Spirochaetia</taxon>
        <taxon>Winmispirales</taxon>
        <taxon>Winmispiraceae</taxon>
        <taxon>Rarispira</taxon>
    </lineage>
</organism>
<name>A0ABU9UCX7_9SPIR</name>
<evidence type="ECO:0000259" key="8">
    <source>
        <dbReference type="Pfam" id="PF05191"/>
    </source>
</evidence>
<comment type="function">
    <text evidence="5">Catalyzes the reversible transfer of the terminal phosphate group between ATP and AMP. Plays an important role in cellular energy homeostasis and in adenine nucleotide metabolism.</text>
</comment>
<dbReference type="NCBIfam" id="NF001381">
    <property type="entry name" value="PRK00279.1-3"/>
    <property type="match status" value="1"/>
</dbReference>
<protein>
    <recommendedName>
        <fullName evidence="5 7">Adenylate kinase</fullName>
        <shortName evidence="5">AK</shortName>
        <ecNumber evidence="5 7">2.7.4.3</ecNumber>
    </recommendedName>
    <alternativeName>
        <fullName evidence="5">ATP-AMP transphosphorylase</fullName>
    </alternativeName>
    <alternativeName>
        <fullName evidence="5">ATP:AMP phosphotransferase</fullName>
    </alternativeName>
    <alternativeName>
        <fullName evidence="5">Adenylate monophosphate kinase</fullName>
    </alternativeName>
</protein>
<evidence type="ECO:0000256" key="7">
    <source>
        <dbReference type="RuleBase" id="RU003331"/>
    </source>
</evidence>
<feature type="binding site" evidence="5">
    <location>
        <position position="155"/>
    </location>
    <ligand>
        <name>AMP</name>
        <dbReference type="ChEBI" id="CHEBI:456215"/>
    </ligand>
</feature>
<dbReference type="CDD" id="cd01428">
    <property type="entry name" value="ADK"/>
    <property type="match status" value="1"/>
</dbReference>
<dbReference type="RefSeq" id="WP_420069964.1">
    <property type="nucleotide sequence ID" value="NZ_JBCHKQ010000003.1"/>
</dbReference>
<sequence>MRLVFLGPPGAGKGTIAAIVSKDLGIPHISTGDLFREAIKNKTELGKKVESILASGELVPDKLTIALVKDRLSKEDAKEGFILDGFPRTIVQADGLAEFSSLDYVVNFDISDEAVIKRLSGRRVCPSTGRVYHIEYNPPKVEGKDDETGEDLIIRPDDQPEAIKNRLEVYKKQTAPLIAYYTEKGLIKNIPANMAIEDVAKAVKEAIVS</sequence>
<evidence type="ECO:0000313" key="10">
    <source>
        <dbReference type="Proteomes" id="UP001466331"/>
    </source>
</evidence>
<keyword evidence="10" id="KW-1185">Reference proteome</keyword>
<feature type="binding site" evidence="5">
    <location>
        <position position="194"/>
    </location>
    <ligand>
        <name>ATP</name>
        <dbReference type="ChEBI" id="CHEBI:30616"/>
    </ligand>
</feature>
<comment type="subunit">
    <text evidence="5 7">Monomer.</text>
</comment>
<keyword evidence="1 5" id="KW-0808">Transferase</keyword>
<dbReference type="PANTHER" id="PTHR23359">
    <property type="entry name" value="NUCLEOTIDE KINASE"/>
    <property type="match status" value="1"/>
</dbReference>
<feature type="binding site" evidence="5">
    <location>
        <position position="122"/>
    </location>
    <ligand>
        <name>ATP</name>
        <dbReference type="ChEBI" id="CHEBI:30616"/>
    </ligand>
</feature>
<comment type="similarity">
    <text evidence="5 6">Belongs to the adenylate kinase family.</text>
</comment>
<feature type="domain" description="Adenylate kinase active site lid" evidence="8">
    <location>
        <begin position="122"/>
        <end position="157"/>
    </location>
</feature>
<dbReference type="InterPro" id="IPR000850">
    <property type="entry name" value="Adenylat/UMP-CMP_kin"/>
</dbReference>
<dbReference type="Pfam" id="PF05191">
    <property type="entry name" value="ADK_lid"/>
    <property type="match status" value="1"/>
</dbReference>
<feature type="binding site" evidence="5">
    <location>
        <position position="36"/>
    </location>
    <ligand>
        <name>AMP</name>
        <dbReference type="ChEBI" id="CHEBI:456215"/>
    </ligand>
</feature>
<keyword evidence="5" id="KW-0963">Cytoplasm</keyword>
<accession>A0ABU9UCX7</accession>
<comment type="caution">
    <text evidence="9">The sequence shown here is derived from an EMBL/GenBank/DDBJ whole genome shotgun (WGS) entry which is preliminary data.</text>
</comment>
<keyword evidence="2 5" id="KW-0545">Nucleotide biosynthesis</keyword>
<evidence type="ECO:0000256" key="5">
    <source>
        <dbReference type="HAMAP-Rule" id="MF_00235"/>
    </source>
</evidence>
<feature type="binding site" evidence="5">
    <location>
        <begin position="57"/>
        <end position="59"/>
    </location>
    <ligand>
        <name>AMP</name>
        <dbReference type="ChEBI" id="CHEBI:456215"/>
    </ligand>
</feature>
<comment type="catalytic activity">
    <reaction evidence="5 7">
        <text>AMP + ATP = 2 ADP</text>
        <dbReference type="Rhea" id="RHEA:12973"/>
        <dbReference type="ChEBI" id="CHEBI:30616"/>
        <dbReference type="ChEBI" id="CHEBI:456215"/>
        <dbReference type="ChEBI" id="CHEBI:456216"/>
        <dbReference type="EC" id="2.7.4.3"/>
    </reaction>
</comment>
<feature type="binding site" evidence="5">
    <location>
        <position position="31"/>
    </location>
    <ligand>
        <name>AMP</name>
        <dbReference type="ChEBI" id="CHEBI:456215"/>
    </ligand>
</feature>
<comment type="subcellular location">
    <subcellularLocation>
        <location evidence="5 7">Cytoplasm</location>
    </subcellularLocation>
</comment>
<dbReference type="Proteomes" id="UP001466331">
    <property type="component" value="Unassembled WGS sequence"/>
</dbReference>
<feature type="region of interest" description="LID" evidence="5">
    <location>
        <begin position="121"/>
        <end position="158"/>
    </location>
</feature>
<evidence type="ECO:0000256" key="6">
    <source>
        <dbReference type="RuleBase" id="RU003330"/>
    </source>
</evidence>
<feature type="binding site" evidence="5">
    <location>
        <position position="166"/>
    </location>
    <ligand>
        <name>AMP</name>
        <dbReference type="ChEBI" id="CHEBI:456215"/>
    </ligand>
</feature>
<gene>
    <name evidence="5" type="primary">adk</name>
    <name evidence="9" type="ORF">WKV44_08185</name>
</gene>
<keyword evidence="4 5" id="KW-0418">Kinase</keyword>
<dbReference type="GO" id="GO:0004017">
    <property type="term" value="F:AMP kinase activity"/>
    <property type="evidence" value="ECO:0007669"/>
    <property type="project" value="UniProtKB-EC"/>
</dbReference>
<feature type="region of interest" description="NMP" evidence="5">
    <location>
        <begin position="30"/>
        <end position="59"/>
    </location>
</feature>
<evidence type="ECO:0000256" key="1">
    <source>
        <dbReference type="ARBA" id="ARBA00022679"/>
    </source>
</evidence>
<dbReference type="InterPro" id="IPR027417">
    <property type="entry name" value="P-loop_NTPase"/>
</dbReference>
<keyword evidence="5 7" id="KW-0067">ATP-binding</keyword>
<feature type="binding site" evidence="5">
    <location>
        <begin position="10"/>
        <end position="15"/>
    </location>
    <ligand>
        <name>ATP</name>
        <dbReference type="ChEBI" id="CHEBI:30616"/>
    </ligand>
</feature>
<dbReference type="InterPro" id="IPR033690">
    <property type="entry name" value="Adenylat_kinase_CS"/>
</dbReference>
<evidence type="ECO:0000256" key="2">
    <source>
        <dbReference type="ARBA" id="ARBA00022727"/>
    </source>
</evidence>
<proteinExistence type="inferred from homology"/>
<dbReference type="EC" id="2.7.4.3" evidence="5 7"/>
<dbReference type="InterPro" id="IPR006259">
    <property type="entry name" value="Adenyl_kin_sub"/>
</dbReference>
<dbReference type="Gene3D" id="3.40.50.300">
    <property type="entry name" value="P-loop containing nucleotide triphosphate hydrolases"/>
    <property type="match status" value="1"/>
</dbReference>
<dbReference type="InterPro" id="IPR007862">
    <property type="entry name" value="Adenylate_kinase_lid-dom"/>
</dbReference>